<dbReference type="Pfam" id="PF00078">
    <property type="entry name" value="RVT_1"/>
    <property type="match status" value="1"/>
</dbReference>
<dbReference type="Proteomes" id="UP000257109">
    <property type="component" value="Unassembled WGS sequence"/>
</dbReference>
<accession>A0A371GPY6</accession>
<dbReference type="AlphaFoldDB" id="A0A371GPY6"/>
<reference evidence="2" key="1">
    <citation type="submission" date="2018-05" db="EMBL/GenBank/DDBJ databases">
        <title>Draft genome of Mucuna pruriens seed.</title>
        <authorList>
            <person name="Nnadi N.E."/>
            <person name="Vos R."/>
            <person name="Hasami M.H."/>
            <person name="Devisetty U.K."/>
            <person name="Aguiy J.C."/>
        </authorList>
    </citation>
    <scope>NUCLEOTIDE SEQUENCE [LARGE SCALE GENOMIC DNA]</scope>
    <source>
        <strain evidence="2">JCA_2017</strain>
    </source>
</reference>
<dbReference type="InterPro" id="IPR053134">
    <property type="entry name" value="RNA-dir_DNA_polymerase"/>
</dbReference>
<dbReference type="EMBL" id="QJKJ01004825">
    <property type="protein sequence ID" value="RDX92621.1"/>
    <property type="molecule type" value="Genomic_DNA"/>
</dbReference>
<dbReference type="InterPro" id="IPR043128">
    <property type="entry name" value="Rev_trsase/Diguanyl_cyclase"/>
</dbReference>
<feature type="domain" description="Reverse transcriptase" evidence="1">
    <location>
        <begin position="203"/>
        <end position="288"/>
    </location>
</feature>
<dbReference type="InterPro" id="IPR000477">
    <property type="entry name" value="RT_dom"/>
</dbReference>
<dbReference type="Gene3D" id="3.10.10.10">
    <property type="entry name" value="HIV Type 1 Reverse Transcriptase, subunit A, domain 1"/>
    <property type="match status" value="1"/>
</dbReference>
<comment type="caution">
    <text evidence="2">The sequence shown here is derived from an EMBL/GenBank/DDBJ whole genome shotgun (WGS) entry which is preliminary data.</text>
</comment>
<dbReference type="PANTHER" id="PTHR24559">
    <property type="entry name" value="TRANSPOSON TY3-I GAG-POL POLYPROTEIN"/>
    <property type="match status" value="1"/>
</dbReference>
<dbReference type="InterPro" id="IPR043502">
    <property type="entry name" value="DNA/RNA_pol_sf"/>
</dbReference>
<proteinExistence type="predicted"/>
<feature type="non-terminal residue" evidence="2">
    <location>
        <position position="1"/>
    </location>
</feature>
<evidence type="ECO:0000313" key="3">
    <source>
        <dbReference type="Proteomes" id="UP000257109"/>
    </source>
</evidence>
<dbReference type="PANTHER" id="PTHR24559:SF444">
    <property type="entry name" value="REVERSE TRANSCRIPTASE DOMAIN-CONTAINING PROTEIN"/>
    <property type="match status" value="1"/>
</dbReference>
<name>A0A371GPY6_MUCPR</name>
<sequence length="337" mass="38972">MKYPVDNLIRVIRADQRVARRCYDESTRVLVDGESTLCQRSLELHQQTKIGASLNLGVEKEVVWILRENRDAFAWTPADMSGIDLDFLCHHLSITLGACPVSQKKRRLEEEKKRAIKAKIAKLLQARFIWEVRYPSWLSNVLMVKKSSGKWRICTDYIDLNRACPKDPYPLPNIDALTTKLYGHLLGLQSTQDASKMTFITDEGDFCYGVMPFSLKNAGATYQRLMDWIFKDHIENQLEVYVDDMVVKSKKETGHAENLASIFKVLRRYQLRLNPKKCSFGVKAGKFLDFMLTKRGIKANLEKFNIECEVGIVVDEENHDFGSFPIFQRLRKAKHFR</sequence>
<dbReference type="CDD" id="cd01647">
    <property type="entry name" value="RT_LTR"/>
    <property type="match status" value="1"/>
</dbReference>
<evidence type="ECO:0000313" key="2">
    <source>
        <dbReference type="EMBL" id="RDX92621.1"/>
    </source>
</evidence>
<keyword evidence="3" id="KW-1185">Reference proteome</keyword>
<evidence type="ECO:0000259" key="1">
    <source>
        <dbReference type="Pfam" id="PF00078"/>
    </source>
</evidence>
<protein>
    <recommendedName>
        <fullName evidence="1">Reverse transcriptase domain-containing protein</fullName>
    </recommendedName>
</protein>
<dbReference type="SUPFAM" id="SSF56672">
    <property type="entry name" value="DNA/RNA polymerases"/>
    <property type="match status" value="1"/>
</dbReference>
<gene>
    <name evidence="2" type="ORF">CR513_25221</name>
</gene>
<organism evidence="2 3">
    <name type="scientific">Mucuna pruriens</name>
    <name type="common">Velvet bean</name>
    <name type="synonym">Dolichos pruriens</name>
    <dbReference type="NCBI Taxonomy" id="157652"/>
    <lineage>
        <taxon>Eukaryota</taxon>
        <taxon>Viridiplantae</taxon>
        <taxon>Streptophyta</taxon>
        <taxon>Embryophyta</taxon>
        <taxon>Tracheophyta</taxon>
        <taxon>Spermatophyta</taxon>
        <taxon>Magnoliopsida</taxon>
        <taxon>eudicotyledons</taxon>
        <taxon>Gunneridae</taxon>
        <taxon>Pentapetalae</taxon>
        <taxon>rosids</taxon>
        <taxon>fabids</taxon>
        <taxon>Fabales</taxon>
        <taxon>Fabaceae</taxon>
        <taxon>Papilionoideae</taxon>
        <taxon>50 kb inversion clade</taxon>
        <taxon>NPAAA clade</taxon>
        <taxon>indigoferoid/millettioid clade</taxon>
        <taxon>Phaseoleae</taxon>
        <taxon>Mucuna</taxon>
    </lineage>
</organism>
<dbReference type="Gene3D" id="3.30.70.270">
    <property type="match status" value="1"/>
</dbReference>